<dbReference type="OrthoDB" id="10741at2157"/>
<proteinExistence type="predicted"/>
<gene>
    <name evidence="3" type="ORF">J5U23_02743</name>
</gene>
<dbReference type="KEGG" id="sshi:J5U23_02743"/>
<dbReference type="InterPro" id="IPR025286">
    <property type="entry name" value="MOFRL_assoc_dom"/>
</dbReference>
<dbReference type="GO" id="GO:0043798">
    <property type="term" value="F:glycerate 2-kinase activity"/>
    <property type="evidence" value="ECO:0007669"/>
    <property type="project" value="UniProtKB-EC"/>
</dbReference>
<keyword evidence="3" id="KW-0808">Transferase</keyword>
<feature type="domain" description="MOFRL" evidence="1">
    <location>
        <begin position="292"/>
        <end position="393"/>
    </location>
</feature>
<dbReference type="Pfam" id="PF13660">
    <property type="entry name" value="DUF4147"/>
    <property type="match status" value="1"/>
</dbReference>
<reference evidence="3" key="1">
    <citation type="journal article" date="2021" name="Environ. Microbiol.">
        <title>New insights into the diversity and evolution of the archaeal mobilome from three complete genomes of Saccharolobus shibatae.</title>
        <authorList>
            <person name="Medvedeva S."/>
            <person name="Brandt D."/>
            <person name="Cvirkaite-Krupovic V."/>
            <person name="Liu Y."/>
            <person name="Severinov K."/>
            <person name="Ishino S."/>
            <person name="Ishino Y."/>
            <person name="Prangishvili D."/>
            <person name="Kalinowski J."/>
            <person name="Krupovic M."/>
        </authorList>
    </citation>
    <scope>NUCLEOTIDE SEQUENCE</scope>
    <source>
        <strain evidence="3">B12</strain>
    </source>
</reference>
<dbReference type="InterPro" id="IPR007835">
    <property type="entry name" value="MOFRL"/>
</dbReference>
<dbReference type="FunFam" id="3.40.50.10180:FF:000005">
    <property type="entry name" value="Glycerate kinase"/>
    <property type="match status" value="1"/>
</dbReference>
<dbReference type="Pfam" id="PF05161">
    <property type="entry name" value="MOFRL"/>
    <property type="match status" value="1"/>
</dbReference>
<accession>A0A8F5BR20</accession>
<evidence type="ECO:0000259" key="1">
    <source>
        <dbReference type="Pfam" id="PF05161"/>
    </source>
</evidence>
<feature type="domain" description="MOFRL-associated" evidence="2">
    <location>
        <begin position="2"/>
        <end position="217"/>
    </location>
</feature>
<dbReference type="GeneID" id="65564218"/>
<dbReference type="PANTHER" id="PTHR12227:SF0">
    <property type="entry name" value="GLYCERATE KINASE"/>
    <property type="match status" value="1"/>
</dbReference>
<dbReference type="RefSeq" id="WP_218266394.1">
    <property type="nucleotide sequence ID" value="NZ_CP077717.1"/>
</dbReference>
<dbReference type="FunFam" id="3.40.1480.10:FF:000005">
    <property type="entry name" value="Glycerate kinase, putative"/>
    <property type="match status" value="1"/>
</dbReference>
<dbReference type="NCBIfam" id="NF041176">
    <property type="entry name" value="GlyK_Thmprot"/>
    <property type="match status" value="1"/>
</dbReference>
<evidence type="ECO:0000259" key="2">
    <source>
        <dbReference type="Pfam" id="PF13660"/>
    </source>
</evidence>
<dbReference type="GO" id="GO:0008887">
    <property type="term" value="F:glycerate kinase activity"/>
    <property type="evidence" value="ECO:0007669"/>
    <property type="project" value="InterPro"/>
</dbReference>
<dbReference type="PANTHER" id="PTHR12227">
    <property type="entry name" value="GLYCERATE KINASE"/>
    <property type="match status" value="1"/>
</dbReference>
<organism evidence="3 4">
    <name type="scientific">Saccharolobus shibatae (strain ATCC 51178 / DSM 5389 / JCM 8931 / NBRC 15437 / B12)</name>
    <name type="common">Sulfolobus shibatae</name>
    <dbReference type="NCBI Taxonomy" id="523848"/>
    <lineage>
        <taxon>Archaea</taxon>
        <taxon>Thermoproteota</taxon>
        <taxon>Thermoprotei</taxon>
        <taxon>Sulfolobales</taxon>
        <taxon>Sulfolobaceae</taxon>
        <taxon>Saccharolobus</taxon>
    </lineage>
</organism>
<dbReference type="AlphaFoldDB" id="A0A8F5BR20"/>
<dbReference type="GO" id="GO:0005737">
    <property type="term" value="C:cytoplasm"/>
    <property type="evidence" value="ECO:0007669"/>
    <property type="project" value="TreeGrafter"/>
</dbReference>
<name>A0A8F5BR20_SACSH</name>
<dbReference type="Proteomes" id="UP000694018">
    <property type="component" value="Chromosome"/>
</dbReference>
<sequence>MDIVEKILEYSNPYNVLQEKVKIKDNSLLFNNENIPFNKPILISVGKASLPMARFFSERIELKAKLIVTPKGTKGKENNVIEAGHPLPDENSIEAGKKMIELLTTEDYDLVIFAISGGASALVEYSEISLDELRMINKILVTSGIGINKINIVRKHLSKIKGGKILEYIKDKIPVVSFIVSDVPGNDISSIGSGLTSIDTSTNENALEILKDIGLERYSKYLTETPKSVSRIVKNYIILDNMEVLKKVANILDNSFILTSEIRGEARDVGAIIASIYNSSENYNVPLRRPYYLLLGGEPEVTIQGKAGKGGRNGEVCLSFLKYAKKGNRFELLGLATDGVDGNSEYAGCKVTSDMKIAEDDIDTALETHNSYGLLENYGGTIKTGYTHTNVNNIYVLRAP</sequence>
<evidence type="ECO:0000313" key="3">
    <source>
        <dbReference type="EMBL" id="QXJ29857.1"/>
    </source>
</evidence>
<dbReference type="InterPro" id="IPR053656">
    <property type="entry name" value="Glycerate_kinase-1"/>
</dbReference>
<evidence type="ECO:0000313" key="4">
    <source>
        <dbReference type="Proteomes" id="UP000694018"/>
    </source>
</evidence>
<dbReference type="EC" id="2.7.1.165" evidence="3"/>
<dbReference type="EMBL" id="CP077717">
    <property type="protein sequence ID" value="QXJ29857.1"/>
    <property type="molecule type" value="Genomic_DNA"/>
</dbReference>
<protein>
    <submittedName>
        <fullName evidence="3">D-glycerate 2-kinase</fullName>
        <ecNumber evidence="3">2.7.1.165</ecNumber>
    </submittedName>
</protein>
<dbReference type="InterPro" id="IPR039760">
    <property type="entry name" value="MOFRL_protein"/>
</dbReference>